<dbReference type="SUPFAM" id="SSF52540">
    <property type="entry name" value="P-loop containing nucleoside triphosphate hydrolases"/>
    <property type="match status" value="1"/>
</dbReference>
<dbReference type="PANTHER" id="PTHR45782">
    <property type="entry name" value="MITOCHONDRIAL RIBOSOME-ASSOCIATED GTPASE 1"/>
    <property type="match status" value="1"/>
</dbReference>
<gene>
    <name evidence="5" type="primary">ylqF</name>
    <name evidence="5" type="ORF">ACG00Y_11465</name>
</gene>
<dbReference type="PANTHER" id="PTHR45782:SF4">
    <property type="entry name" value="MITOCHONDRIAL RIBOSOME-ASSOCIATED GTPASE 1"/>
    <property type="match status" value="1"/>
</dbReference>
<accession>A0ABW7F1M6</accession>
<dbReference type="NCBIfam" id="TIGR03596">
    <property type="entry name" value="GTPase_YlqF"/>
    <property type="match status" value="1"/>
</dbReference>
<dbReference type="InterPro" id="IPR016478">
    <property type="entry name" value="GTPase_MTG1"/>
</dbReference>
<keyword evidence="1 3" id="KW-0547">Nucleotide-binding</keyword>
<dbReference type="RefSeq" id="WP_394478881.1">
    <property type="nucleotide sequence ID" value="NZ_JBIGHV010000004.1"/>
</dbReference>
<evidence type="ECO:0000259" key="4">
    <source>
        <dbReference type="Pfam" id="PF01926"/>
    </source>
</evidence>
<comment type="function">
    <text evidence="3">Required for a late step of 50S ribosomal subunit assembly. Has GTPase activity.</text>
</comment>
<evidence type="ECO:0000256" key="2">
    <source>
        <dbReference type="ARBA" id="ARBA00023134"/>
    </source>
</evidence>
<dbReference type="InterPro" id="IPR027417">
    <property type="entry name" value="P-loop_NTPase"/>
</dbReference>
<dbReference type="Proteomes" id="UP001606210">
    <property type="component" value="Unassembled WGS sequence"/>
</dbReference>
<dbReference type="InterPro" id="IPR006073">
    <property type="entry name" value="GTP-bd"/>
</dbReference>
<feature type="domain" description="G" evidence="4">
    <location>
        <begin position="117"/>
        <end position="177"/>
    </location>
</feature>
<dbReference type="Gene3D" id="1.10.1580.10">
    <property type="match status" value="1"/>
</dbReference>
<proteinExistence type="inferred from homology"/>
<dbReference type="Pfam" id="PF01926">
    <property type="entry name" value="MMR_HSR1"/>
    <property type="match status" value="1"/>
</dbReference>
<evidence type="ECO:0000256" key="3">
    <source>
        <dbReference type="PIRNR" id="PIRNR006230"/>
    </source>
</evidence>
<keyword evidence="2 3" id="KW-0342">GTP-binding</keyword>
<comment type="subcellular location">
    <subcellularLocation>
        <location evidence="3">Cytoplasm</location>
    </subcellularLocation>
</comment>
<protein>
    <recommendedName>
        <fullName evidence="3">Ribosome biogenesis GTPase A</fullName>
    </recommendedName>
</protein>
<dbReference type="PIRSF" id="PIRSF006230">
    <property type="entry name" value="MG442"/>
    <property type="match status" value="1"/>
</dbReference>
<keyword evidence="6" id="KW-1185">Reference proteome</keyword>
<dbReference type="InterPro" id="IPR023179">
    <property type="entry name" value="GTP-bd_ortho_bundle_sf"/>
</dbReference>
<organism evidence="5 6">
    <name type="scientific">Pelomonas parva</name>
    <dbReference type="NCBI Taxonomy" id="3299032"/>
    <lineage>
        <taxon>Bacteria</taxon>
        <taxon>Pseudomonadati</taxon>
        <taxon>Pseudomonadota</taxon>
        <taxon>Betaproteobacteria</taxon>
        <taxon>Burkholderiales</taxon>
        <taxon>Sphaerotilaceae</taxon>
        <taxon>Roseateles</taxon>
    </lineage>
</organism>
<dbReference type="Gene3D" id="3.40.50.300">
    <property type="entry name" value="P-loop containing nucleotide triphosphate hydrolases"/>
    <property type="match status" value="1"/>
</dbReference>
<evidence type="ECO:0000256" key="1">
    <source>
        <dbReference type="ARBA" id="ARBA00022741"/>
    </source>
</evidence>
<sequence length="312" mass="33890">MPINWFPGHMNATRQAIKDRVKAGLDVVIELLDARLPGSSSNPLLAALTTGRPSLKVINKQDLADPVQTEAWLAFYNAQPHTRAIPLDAADKAPARALIKACRELAPLRGDMHKPLRVLICGIPNVGKSTLINTLVGKRATKTGDEPGITKIEQKIVLENGFYLFDTPGMLWPRISIEQSGYNLAASGAIGRNAFDEEEVALELIATLKRRYPERLQERYGLAELGADDAVLEAIGLKRGAKIRGGAVQMHKAAEALLVDYRQGLLGRITLESPEEMAAWRKAAAGLQAQQAAEQEAAAAADKLRRSGRRNA</sequence>
<comment type="similarity">
    <text evidence="3">Belongs to the TRAFAC class YlqF/YawG GTPase family. MTG1 subfamily.</text>
</comment>
<dbReference type="CDD" id="cd01856">
    <property type="entry name" value="YlqF"/>
    <property type="match status" value="1"/>
</dbReference>
<evidence type="ECO:0000313" key="5">
    <source>
        <dbReference type="EMBL" id="MFG6430536.1"/>
    </source>
</evidence>
<keyword evidence="3" id="KW-0963">Cytoplasm</keyword>
<comment type="caution">
    <text evidence="5">The sequence shown here is derived from an EMBL/GenBank/DDBJ whole genome shotgun (WGS) entry which is preliminary data.</text>
</comment>
<name>A0ABW7F1M6_9BURK</name>
<evidence type="ECO:0000313" key="6">
    <source>
        <dbReference type="Proteomes" id="UP001606210"/>
    </source>
</evidence>
<dbReference type="EMBL" id="JBIGHV010000004">
    <property type="protein sequence ID" value="MFG6430536.1"/>
    <property type="molecule type" value="Genomic_DNA"/>
</dbReference>
<dbReference type="InterPro" id="IPR019991">
    <property type="entry name" value="GTP-bd_ribosome_bgen"/>
</dbReference>
<reference evidence="5 6" key="1">
    <citation type="submission" date="2024-08" db="EMBL/GenBank/DDBJ databases">
        <authorList>
            <person name="Lu H."/>
        </authorList>
    </citation>
    <scope>NUCLEOTIDE SEQUENCE [LARGE SCALE GENOMIC DNA]</scope>
    <source>
        <strain evidence="5 6">LYH14W</strain>
    </source>
</reference>